<evidence type="ECO:0000259" key="2">
    <source>
        <dbReference type="PROSITE" id="PS50994"/>
    </source>
</evidence>
<feature type="region of interest" description="Disordered" evidence="1">
    <location>
        <begin position="322"/>
        <end position="345"/>
    </location>
</feature>
<evidence type="ECO:0000256" key="1">
    <source>
        <dbReference type="SAM" id="MobiDB-lite"/>
    </source>
</evidence>
<gene>
    <name evidence="3" type="ORF">PoB_000669500</name>
</gene>
<dbReference type="GO" id="GO:0015074">
    <property type="term" value="P:DNA integration"/>
    <property type="evidence" value="ECO:0007669"/>
    <property type="project" value="InterPro"/>
</dbReference>
<protein>
    <submittedName>
        <fullName evidence="3">Pol polyprotein</fullName>
    </submittedName>
</protein>
<proteinExistence type="predicted"/>
<dbReference type="Pfam" id="PF00665">
    <property type="entry name" value="rve"/>
    <property type="match status" value="1"/>
</dbReference>
<dbReference type="InterPro" id="IPR012337">
    <property type="entry name" value="RNaseH-like_sf"/>
</dbReference>
<dbReference type="InterPro" id="IPR036397">
    <property type="entry name" value="RNaseH_sf"/>
</dbReference>
<dbReference type="EMBL" id="BLXT01000807">
    <property type="protein sequence ID" value="GFN80189.1"/>
    <property type="molecule type" value="Genomic_DNA"/>
</dbReference>
<organism evidence="3 4">
    <name type="scientific">Plakobranchus ocellatus</name>
    <dbReference type="NCBI Taxonomy" id="259542"/>
    <lineage>
        <taxon>Eukaryota</taxon>
        <taxon>Metazoa</taxon>
        <taxon>Spiralia</taxon>
        <taxon>Lophotrochozoa</taxon>
        <taxon>Mollusca</taxon>
        <taxon>Gastropoda</taxon>
        <taxon>Heterobranchia</taxon>
        <taxon>Euthyneura</taxon>
        <taxon>Panpulmonata</taxon>
        <taxon>Sacoglossa</taxon>
        <taxon>Placobranchoidea</taxon>
        <taxon>Plakobranchidae</taxon>
        <taxon>Plakobranchus</taxon>
    </lineage>
</organism>
<dbReference type="InterPro" id="IPR050951">
    <property type="entry name" value="Retrovirus_Pol_polyprotein"/>
</dbReference>
<comment type="caution">
    <text evidence="3">The sequence shown here is derived from an EMBL/GenBank/DDBJ whole genome shotgun (WGS) entry which is preliminary data.</text>
</comment>
<reference evidence="3 4" key="1">
    <citation type="journal article" date="2021" name="Elife">
        <title>Chloroplast acquisition without the gene transfer in kleptoplastic sea slugs, Plakobranchus ocellatus.</title>
        <authorList>
            <person name="Maeda T."/>
            <person name="Takahashi S."/>
            <person name="Yoshida T."/>
            <person name="Shimamura S."/>
            <person name="Takaki Y."/>
            <person name="Nagai Y."/>
            <person name="Toyoda A."/>
            <person name="Suzuki Y."/>
            <person name="Arimoto A."/>
            <person name="Ishii H."/>
            <person name="Satoh N."/>
            <person name="Nishiyama T."/>
            <person name="Hasebe M."/>
            <person name="Maruyama T."/>
            <person name="Minagawa J."/>
            <person name="Obokata J."/>
            <person name="Shigenobu S."/>
        </authorList>
    </citation>
    <scope>NUCLEOTIDE SEQUENCE [LARGE SCALE GENOMIC DNA]</scope>
</reference>
<keyword evidence="4" id="KW-1185">Reference proteome</keyword>
<dbReference type="PANTHER" id="PTHR37984">
    <property type="entry name" value="PROTEIN CBG26694"/>
    <property type="match status" value="1"/>
</dbReference>
<sequence>MPLILEPFCRVVIDLAGLLPLSSNRFEYILILIDVATCYAEAVPLKRITATDVAGGLFSIFTRLGFSLEIQSDNGPQFISGVLKEFNVLAGVKHKFSIPFHSQTNAVIERFHGSLKIMRKLSHECSTFWDKYLDGALYAYRSQVHSATGFPPFYLLFGNALRGPMAILHDLFTRQNVSADTYFQYHYITDLHNKIKTSCRIEQDSACEVAETSRQKHESKSRLEVFEAGDLVMSCCHSLTISWFSSFKLANNGVPTSNDSLTEAPVIDRSSLFATLPFDQRDATDILPPQPTHDELSEEDLALKFSKGITFALPEGVAHVSAVTEDPSSRRGTLPSPSTSDIKSKARINPMLDSYKLCEVNNILGEFSDVLTALPGHTPSIMHHIELTADFLIRIKP</sequence>
<evidence type="ECO:0000313" key="4">
    <source>
        <dbReference type="Proteomes" id="UP000735302"/>
    </source>
</evidence>
<evidence type="ECO:0000313" key="3">
    <source>
        <dbReference type="EMBL" id="GFN80189.1"/>
    </source>
</evidence>
<dbReference type="AlphaFoldDB" id="A0AAV3YBR2"/>
<dbReference type="InterPro" id="IPR001584">
    <property type="entry name" value="Integrase_cat-core"/>
</dbReference>
<dbReference type="GO" id="GO:0003676">
    <property type="term" value="F:nucleic acid binding"/>
    <property type="evidence" value="ECO:0007669"/>
    <property type="project" value="InterPro"/>
</dbReference>
<dbReference type="Proteomes" id="UP000735302">
    <property type="component" value="Unassembled WGS sequence"/>
</dbReference>
<dbReference type="PROSITE" id="PS50994">
    <property type="entry name" value="INTEGRASE"/>
    <property type="match status" value="1"/>
</dbReference>
<accession>A0AAV3YBR2</accession>
<dbReference type="PANTHER" id="PTHR37984:SF15">
    <property type="entry name" value="INTEGRASE CATALYTIC DOMAIN-CONTAINING PROTEIN"/>
    <property type="match status" value="1"/>
</dbReference>
<dbReference type="Gene3D" id="3.30.420.10">
    <property type="entry name" value="Ribonuclease H-like superfamily/Ribonuclease H"/>
    <property type="match status" value="1"/>
</dbReference>
<name>A0AAV3YBR2_9GAST</name>
<feature type="domain" description="Integrase catalytic" evidence="2">
    <location>
        <begin position="3"/>
        <end position="160"/>
    </location>
</feature>
<dbReference type="SUPFAM" id="SSF53098">
    <property type="entry name" value="Ribonuclease H-like"/>
    <property type="match status" value="1"/>
</dbReference>